<dbReference type="OrthoDB" id="9806701at2"/>
<sequence length="483" mass="53047">MKKYLIPIFSLLLAVSCIDYNTDSGFGEEDQQQNPTENNAVRMWLTTQSKVYLDKELAIDYSNDYTDVTVRIDPSVKYQTIDGFGGTLTGSSAYLLMQMTAEARTQVLKDLFDPKTGAGLESIRIAIGASDFSMDLYTYCDKEGIENFAIPAIDKRDLLPVLKEILAINPNIKLMASPWSPPAWMKSSGKLNNGTLKGPEVYDDYATYFVKFIQAMKGEGITIDAITLQNEADFESGVHPSMKMTWQEQAEIIGKYIGPKFKAAGITSKILILDHNFDIYQYAINVLNDAVANPYIDGTAFHGYAGTPSAINAVKAAFPTKSIYETELSGGGWNTGTEMETMFYYVSDFLVPCIQNGSSNFMMFNIALNSQHGPVTPGGVFCEDCRGIVTIDDNDVKKELEYYILSHFSKVARTGAKMIGTSYTGTFPEGATATAFLNPDGSKGVIIVNESGNSLNLTIKDQETGKRVIYNIPTAAIASFILK</sequence>
<dbReference type="SUPFAM" id="SSF51445">
    <property type="entry name" value="(Trans)glycosidases"/>
    <property type="match status" value="1"/>
</dbReference>
<organism evidence="8 9">
    <name type="scientific">Dysgonomonas macrotermitis</name>
    <dbReference type="NCBI Taxonomy" id="1346286"/>
    <lineage>
        <taxon>Bacteria</taxon>
        <taxon>Pseudomonadati</taxon>
        <taxon>Bacteroidota</taxon>
        <taxon>Bacteroidia</taxon>
        <taxon>Bacteroidales</taxon>
        <taxon>Dysgonomonadaceae</taxon>
        <taxon>Dysgonomonas</taxon>
    </lineage>
</organism>
<comment type="similarity">
    <text evidence="1 4">Belongs to the glycosyl hydrolase 30 family.</text>
</comment>
<keyword evidence="2 5" id="KW-0732">Signal</keyword>
<dbReference type="InterPro" id="IPR001139">
    <property type="entry name" value="Glyco_hydro_30"/>
</dbReference>
<dbReference type="PROSITE" id="PS51257">
    <property type="entry name" value="PROKAR_LIPOPROTEIN"/>
    <property type="match status" value="1"/>
</dbReference>
<evidence type="ECO:0000256" key="5">
    <source>
        <dbReference type="SAM" id="SignalP"/>
    </source>
</evidence>
<dbReference type="STRING" id="1346286.SAMN05444362_11198"/>
<name>A0A1M5F9E2_9BACT</name>
<evidence type="ECO:0000256" key="1">
    <source>
        <dbReference type="ARBA" id="ARBA00005382"/>
    </source>
</evidence>
<accession>A0A1M5F9E2</accession>
<dbReference type="InterPro" id="IPR017853">
    <property type="entry name" value="GH"/>
</dbReference>
<dbReference type="Proteomes" id="UP000184480">
    <property type="component" value="Unassembled WGS sequence"/>
</dbReference>
<feature type="domain" description="Glycosyl hydrolase family 30 TIM-barrel" evidence="6">
    <location>
        <begin position="81"/>
        <end position="410"/>
    </location>
</feature>
<feature type="signal peptide" evidence="5">
    <location>
        <begin position="1"/>
        <end position="19"/>
    </location>
</feature>
<evidence type="ECO:0000313" key="9">
    <source>
        <dbReference type="Proteomes" id="UP000184480"/>
    </source>
</evidence>
<evidence type="ECO:0000259" key="6">
    <source>
        <dbReference type="Pfam" id="PF02055"/>
    </source>
</evidence>
<dbReference type="AlphaFoldDB" id="A0A1M5F9E2"/>
<dbReference type="InterPro" id="IPR013780">
    <property type="entry name" value="Glyco_hydro_b"/>
</dbReference>
<dbReference type="RefSeq" id="WP_062178924.1">
    <property type="nucleotide sequence ID" value="NZ_BBXL01000006.1"/>
</dbReference>
<protein>
    <submittedName>
        <fullName evidence="8">Glucosylceramidase</fullName>
    </submittedName>
</protein>
<dbReference type="PRINTS" id="PR00843">
    <property type="entry name" value="GLHYDRLASE30"/>
</dbReference>
<evidence type="ECO:0000256" key="4">
    <source>
        <dbReference type="RuleBase" id="RU361188"/>
    </source>
</evidence>
<evidence type="ECO:0000259" key="7">
    <source>
        <dbReference type="Pfam" id="PF17189"/>
    </source>
</evidence>
<feature type="domain" description="Glycosyl hydrolase family 30 beta sandwich" evidence="7">
    <location>
        <begin position="415"/>
        <end position="480"/>
    </location>
</feature>
<evidence type="ECO:0000313" key="8">
    <source>
        <dbReference type="EMBL" id="SHF88174.1"/>
    </source>
</evidence>
<feature type="chain" id="PRO_5009910091" evidence="5">
    <location>
        <begin position="20"/>
        <end position="483"/>
    </location>
</feature>
<reference evidence="9" key="1">
    <citation type="submission" date="2016-11" db="EMBL/GenBank/DDBJ databases">
        <authorList>
            <person name="Varghese N."/>
            <person name="Submissions S."/>
        </authorList>
    </citation>
    <scope>NUCLEOTIDE SEQUENCE [LARGE SCALE GENOMIC DNA]</scope>
    <source>
        <strain evidence="9">DSM 27370</strain>
    </source>
</reference>
<dbReference type="PANTHER" id="PTHR11069:SF23">
    <property type="entry name" value="LYSOSOMAL ACID GLUCOSYLCERAMIDASE"/>
    <property type="match status" value="1"/>
</dbReference>
<proteinExistence type="inferred from homology"/>
<dbReference type="PANTHER" id="PTHR11069">
    <property type="entry name" value="GLUCOSYLCERAMIDASE"/>
    <property type="match status" value="1"/>
</dbReference>
<dbReference type="Gene3D" id="3.20.20.80">
    <property type="entry name" value="Glycosidases"/>
    <property type="match status" value="1"/>
</dbReference>
<keyword evidence="3 4" id="KW-0378">Hydrolase</keyword>
<dbReference type="Pfam" id="PF02055">
    <property type="entry name" value="Glyco_hydro_30"/>
    <property type="match status" value="1"/>
</dbReference>
<dbReference type="InterPro" id="IPR033453">
    <property type="entry name" value="Glyco_hydro_30_TIM-barrel"/>
</dbReference>
<evidence type="ECO:0000256" key="2">
    <source>
        <dbReference type="ARBA" id="ARBA00022729"/>
    </source>
</evidence>
<dbReference type="GO" id="GO:0004348">
    <property type="term" value="F:glucosylceramidase activity"/>
    <property type="evidence" value="ECO:0007669"/>
    <property type="project" value="InterPro"/>
</dbReference>
<keyword evidence="4" id="KW-0326">Glycosidase</keyword>
<dbReference type="GO" id="GO:0016020">
    <property type="term" value="C:membrane"/>
    <property type="evidence" value="ECO:0007669"/>
    <property type="project" value="GOC"/>
</dbReference>
<dbReference type="EMBL" id="FQUC01000011">
    <property type="protein sequence ID" value="SHF88174.1"/>
    <property type="molecule type" value="Genomic_DNA"/>
</dbReference>
<gene>
    <name evidence="8" type="ORF">SAMN05444362_11198</name>
</gene>
<keyword evidence="9" id="KW-1185">Reference proteome</keyword>
<evidence type="ECO:0000256" key="3">
    <source>
        <dbReference type="ARBA" id="ARBA00022801"/>
    </source>
</evidence>
<dbReference type="InterPro" id="IPR033452">
    <property type="entry name" value="GH30_C"/>
</dbReference>
<dbReference type="GO" id="GO:0006680">
    <property type="term" value="P:glucosylceramide catabolic process"/>
    <property type="evidence" value="ECO:0007669"/>
    <property type="project" value="TreeGrafter"/>
</dbReference>
<dbReference type="Pfam" id="PF17189">
    <property type="entry name" value="Glyco_hydro_30C"/>
    <property type="match status" value="1"/>
</dbReference>
<dbReference type="Gene3D" id="2.60.40.1180">
    <property type="entry name" value="Golgi alpha-mannosidase II"/>
    <property type="match status" value="1"/>
</dbReference>